<accession>A0ABQ3BC31</accession>
<dbReference type="Pfam" id="PF00293">
    <property type="entry name" value="NUDIX"/>
    <property type="match status" value="1"/>
</dbReference>
<dbReference type="PROSITE" id="PS00893">
    <property type="entry name" value="NUDIX_BOX"/>
    <property type="match status" value="1"/>
</dbReference>
<evidence type="ECO:0000259" key="8">
    <source>
        <dbReference type="PROSITE" id="PS51462"/>
    </source>
</evidence>
<name>A0ABQ3BC31_9GAMM</name>
<dbReference type="InterPro" id="IPR015797">
    <property type="entry name" value="NUDIX_hydrolase-like_dom_sf"/>
</dbReference>
<dbReference type="Gene3D" id="3.90.79.10">
    <property type="entry name" value="Nucleoside Triphosphate Pyrophosphohydrolase"/>
    <property type="match status" value="1"/>
</dbReference>
<dbReference type="SUPFAM" id="SSF55811">
    <property type="entry name" value="Nudix"/>
    <property type="match status" value="1"/>
</dbReference>
<evidence type="ECO:0000256" key="4">
    <source>
        <dbReference type="ARBA" id="ARBA00016377"/>
    </source>
</evidence>
<dbReference type="PANTHER" id="PTHR11839:SF18">
    <property type="entry name" value="NUDIX HYDROLASE DOMAIN-CONTAINING PROTEIN"/>
    <property type="match status" value="1"/>
</dbReference>
<evidence type="ECO:0000256" key="5">
    <source>
        <dbReference type="ARBA" id="ARBA00022801"/>
    </source>
</evidence>
<dbReference type="CDD" id="cd24161">
    <property type="entry name" value="NUDIX_ADPRase_Ndx2"/>
    <property type="match status" value="1"/>
</dbReference>
<protein>
    <recommendedName>
        <fullName evidence="4">GDP-mannose pyrophosphatase</fullName>
    </recommendedName>
    <alternativeName>
        <fullName evidence="6">GDP-mannose hydrolase</fullName>
    </alternativeName>
    <alternativeName>
        <fullName evidence="7">GDPMK</fullName>
    </alternativeName>
</protein>
<sequence>MTEQKYPIEKIGGWKTKNSKVAYENPWLKISHEEVITPKGTDGIYGVVHFKNTAIGIVPIDDEGNTWLVKQSRYTLNQYTWEIPEGGCPHGEEPLDAAKRELEEEVGLQAREWQQLMTMHLSNSVTDEFCVVFLARGLFAGKQELESTEDIEYKKLPLIEAIEMVKRGDITDGISVAALLRVALMLKE</sequence>
<keyword evidence="10" id="KW-1185">Reference proteome</keyword>
<dbReference type="InterPro" id="IPR020084">
    <property type="entry name" value="NUDIX_hydrolase_CS"/>
</dbReference>
<evidence type="ECO:0000256" key="7">
    <source>
        <dbReference type="ARBA" id="ARBA00032272"/>
    </source>
</evidence>
<proteinExistence type="inferred from homology"/>
<dbReference type="PANTHER" id="PTHR11839">
    <property type="entry name" value="UDP/ADP-SUGAR PYROPHOSPHATASE"/>
    <property type="match status" value="1"/>
</dbReference>
<feature type="domain" description="Nudix hydrolase" evidence="8">
    <location>
        <begin position="50"/>
        <end position="178"/>
    </location>
</feature>
<evidence type="ECO:0000256" key="6">
    <source>
        <dbReference type="ARBA" id="ARBA00032162"/>
    </source>
</evidence>
<dbReference type="InterPro" id="IPR000086">
    <property type="entry name" value="NUDIX_hydrolase_dom"/>
</dbReference>
<evidence type="ECO:0000256" key="2">
    <source>
        <dbReference type="ARBA" id="ARBA00001946"/>
    </source>
</evidence>
<organism evidence="9 10">
    <name type="scientific">Cellvibrio zantedeschiae</name>
    <dbReference type="NCBI Taxonomy" id="1237077"/>
    <lineage>
        <taxon>Bacteria</taxon>
        <taxon>Pseudomonadati</taxon>
        <taxon>Pseudomonadota</taxon>
        <taxon>Gammaproteobacteria</taxon>
        <taxon>Cellvibrionales</taxon>
        <taxon>Cellvibrionaceae</taxon>
        <taxon>Cellvibrio</taxon>
    </lineage>
</organism>
<dbReference type="EMBL" id="BMYZ01000003">
    <property type="protein sequence ID" value="GGY83550.1"/>
    <property type="molecule type" value="Genomic_DNA"/>
</dbReference>
<evidence type="ECO:0000256" key="1">
    <source>
        <dbReference type="ARBA" id="ARBA00000847"/>
    </source>
</evidence>
<dbReference type="PROSITE" id="PS51462">
    <property type="entry name" value="NUDIX"/>
    <property type="match status" value="1"/>
</dbReference>
<evidence type="ECO:0000313" key="10">
    <source>
        <dbReference type="Proteomes" id="UP000619761"/>
    </source>
</evidence>
<keyword evidence="5" id="KW-0378">Hydrolase</keyword>
<dbReference type="RefSeq" id="WP_189420165.1">
    <property type="nucleotide sequence ID" value="NZ_BMYZ01000003.1"/>
</dbReference>
<comment type="cofactor">
    <cofactor evidence="2">
        <name>Mg(2+)</name>
        <dbReference type="ChEBI" id="CHEBI:18420"/>
    </cofactor>
</comment>
<comment type="similarity">
    <text evidence="3">Belongs to the Nudix hydrolase family. NudK subfamily.</text>
</comment>
<evidence type="ECO:0000256" key="3">
    <source>
        <dbReference type="ARBA" id="ARBA00007275"/>
    </source>
</evidence>
<reference evidence="10" key="1">
    <citation type="journal article" date="2019" name="Int. J. Syst. Evol. Microbiol.">
        <title>The Global Catalogue of Microorganisms (GCM) 10K type strain sequencing project: providing services to taxonomists for standard genome sequencing and annotation.</title>
        <authorList>
            <consortium name="The Broad Institute Genomics Platform"/>
            <consortium name="The Broad Institute Genome Sequencing Center for Infectious Disease"/>
            <person name="Wu L."/>
            <person name="Ma J."/>
        </authorList>
    </citation>
    <scope>NUCLEOTIDE SEQUENCE [LARGE SCALE GENOMIC DNA]</scope>
    <source>
        <strain evidence="10">KCTC 32239</strain>
    </source>
</reference>
<evidence type="ECO:0000313" key="9">
    <source>
        <dbReference type="EMBL" id="GGY83550.1"/>
    </source>
</evidence>
<gene>
    <name evidence="9" type="ORF">GCM10011613_30560</name>
</gene>
<comment type="catalytic activity">
    <reaction evidence="1">
        <text>GDP-alpha-D-mannose + H2O = alpha-D-mannose 1-phosphate + GMP + 2 H(+)</text>
        <dbReference type="Rhea" id="RHEA:27978"/>
        <dbReference type="ChEBI" id="CHEBI:15377"/>
        <dbReference type="ChEBI" id="CHEBI:15378"/>
        <dbReference type="ChEBI" id="CHEBI:57527"/>
        <dbReference type="ChEBI" id="CHEBI:58115"/>
        <dbReference type="ChEBI" id="CHEBI:58409"/>
    </reaction>
</comment>
<dbReference type="Proteomes" id="UP000619761">
    <property type="component" value="Unassembled WGS sequence"/>
</dbReference>
<comment type="caution">
    <text evidence="9">The sequence shown here is derived from an EMBL/GenBank/DDBJ whole genome shotgun (WGS) entry which is preliminary data.</text>
</comment>